<accession>A0AAE1CNC1</accession>
<reference evidence="1" key="1">
    <citation type="journal article" date="2023" name="G3 (Bethesda)">
        <title>A reference genome for the long-term kleptoplast-retaining sea slug Elysia crispata morphotype clarki.</title>
        <authorList>
            <person name="Eastman K.E."/>
            <person name="Pendleton A.L."/>
            <person name="Shaikh M.A."/>
            <person name="Suttiyut T."/>
            <person name="Ogas R."/>
            <person name="Tomko P."/>
            <person name="Gavelis G."/>
            <person name="Widhalm J.R."/>
            <person name="Wisecaver J.H."/>
        </authorList>
    </citation>
    <scope>NUCLEOTIDE SEQUENCE</scope>
    <source>
        <strain evidence="1">ECLA1</strain>
    </source>
</reference>
<proteinExistence type="predicted"/>
<dbReference type="Proteomes" id="UP001283361">
    <property type="component" value="Unassembled WGS sequence"/>
</dbReference>
<gene>
    <name evidence="1" type="ORF">RRG08_057208</name>
</gene>
<dbReference type="PROSITE" id="PS51257">
    <property type="entry name" value="PROKAR_LIPOPROTEIN"/>
    <property type="match status" value="1"/>
</dbReference>
<evidence type="ECO:0000313" key="1">
    <source>
        <dbReference type="EMBL" id="KAK3720738.1"/>
    </source>
</evidence>
<keyword evidence="2" id="KW-1185">Reference proteome</keyword>
<name>A0AAE1CNC1_9GAST</name>
<protein>
    <submittedName>
        <fullName evidence="1">Uncharacterized protein</fullName>
    </submittedName>
</protein>
<organism evidence="1 2">
    <name type="scientific">Elysia crispata</name>
    <name type="common">lettuce slug</name>
    <dbReference type="NCBI Taxonomy" id="231223"/>
    <lineage>
        <taxon>Eukaryota</taxon>
        <taxon>Metazoa</taxon>
        <taxon>Spiralia</taxon>
        <taxon>Lophotrochozoa</taxon>
        <taxon>Mollusca</taxon>
        <taxon>Gastropoda</taxon>
        <taxon>Heterobranchia</taxon>
        <taxon>Euthyneura</taxon>
        <taxon>Panpulmonata</taxon>
        <taxon>Sacoglossa</taxon>
        <taxon>Placobranchoidea</taxon>
        <taxon>Plakobranchidae</taxon>
        <taxon>Elysia</taxon>
    </lineage>
</organism>
<dbReference type="AlphaFoldDB" id="A0AAE1CNC1"/>
<sequence length="100" mass="11033">MRTKVAKYRYSSLAPQEMATSMAAGVSGCTRWEHRARWDNFLLGPHMRISPAQTRRSFSPTTVAFDLVHSFEAQPGVGEVLIYQDPLHVGIASASLAIAK</sequence>
<comment type="caution">
    <text evidence="1">The sequence shown here is derived from an EMBL/GenBank/DDBJ whole genome shotgun (WGS) entry which is preliminary data.</text>
</comment>
<evidence type="ECO:0000313" key="2">
    <source>
        <dbReference type="Proteomes" id="UP001283361"/>
    </source>
</evidence>
<dbReference type="EMBL" id="JAWDGP010007404">
    <property type="protein sequence ID" value="KAK3720738.1"/>
    <property type="molecule type" value="Genomic_DNA"/>
</dbReference>